<accession>A0A0A0KYN0</accession>
<protein>
    <submittedName>
        <fullName evidence="3">Uncharacterized protein</fullName>
    </submittedName>
</protein>
<gene>
    <name evidence="3" type="ORF">Csa_4G499280</name>
</gene>
<feature type="compositionally biased region" description="Polar residues" evidence="1">
    <location>
        <begin position="96"/>
        <end position="109"/>
    </location>
</feature>
<name>A0A0A0KYN0_CUCSA</name>
<keyword evidence="4" id="KW-1185">Reference proteome</keyword>
<keyword evidence="2" id="KW-1133">Transmembrane helix</keyword>
<feature type="transmembrane region" description="Helical" evidence="2">
    <location>
        <begin position="6"/>
        <end position="27"/>
    </location>
</feature>
<evidence type="ECO:0000313" key="4">
    <source>
        <dbReference type="Proteomes" id="UP000029981"/>
    </source>
</evidence>
<evidence type="ECO:0000256" key="1">
    <source>
        <dbReference type="SAM" id="MobiDB-lite"/>
    </source>
</evidence>
<proteinExistence type="predicted"/>
<dbReference type="AlphaFoldDB" id="A0A0A0KYN0"/>
<dbReference type="Gramene" id="KGN54790">
    <property type="protein sequence ID" value="KGN54790"/>
    <property type="gene ID" value="Csa_4G499280"/>
</dbReference>
<reference evidence="3 4" key="4">
    <citation type="journal article" date="2011" name="BMC Genomics">
        <title>RNA-Seq improves annotation of protein-coding genes in the cucumber genome.</title>
        <authorList>
            <person name="Li Z."/>
            <person name="Zhang Z."/>
            <person name="Yan P."/>
            <person name="Huang S."/>
            <person name="Fei Z."/>
            <person name="Lin K."/>
        </authorList>
    </citation>
    <scope>NUCLEOTIDE SEQUENCE [LARGE SCALE GENOMIC DNA]</scope>
    <source>
        <strain evidence="4">cv. 9930</strain>
    </source>
</reference>
<dbReference type="Proteomes" id="UP000029981">
    <property type="component" value="Chromosome 4"/>
</dbReference>
<organism evidence="3 4">
    <name type="scientific">Cucumis sativus</name>
    <name type="common">Cucumber</name>
    <dbReference type="NCBI Taxonomy" id="3659"/>
    <lineage>
        <taxon>Eukaryota</taxon>
        <taxon>Viridiplantae</taxon>
        <taxon>Streptophyta</taxon>
        <taxon>Embryophyta</taxon>
        <taxon>Tracheophyta</taxon>
        <taxon>Spermatophyta</taxon>
        <taxon>Magnoliopsida</taxon>
        <taxon>eudicotyledons</taxon>
        <taxon>Gunneridae</taxon>
        <taxon>Pentapetalae</taxon>
        <taxon>rosids</taxon>
        <taxon>fabids</taxon>
        <taxon>Cucurbitales</taxon>
        <taxon>Cucurbitaceae</taxon>
        <taxon>Benincaseae</taxon>
        <taxon>Cucumis</taxon>
    </lineage>
</organism>
<keyword evidence="2" id="KW-0812">Transmembrane</keyword>
<keyword evidence="2" id="KW-0472">Membrane</keyword>
<evidence type="ECO:0000256" key="2">
    <source>
        <dbReference type="SAM" id="Phobius"/>
    </source>
</evidence>
<feature type="compositionally biased region" description="Polar residues" evidence="1">
    <location>
        <begin position="76"/>
        <end position="88"/>
    </location>
</feature>
<evidence type="ECO:0000313" key="3">
    <source>
        <dbReference type="EMBL" id="KGN54790.1"/>
    </source>
</evidence>
<dbReference type="EMBL" id="CM002925">
    <property type="protein sequence ID" value="KGN54790.1"/>
    <property type="molecule type" value="Genomic_DNA"/>
</dbReference>
<reference evidence="3 4" key="1">
    <citation type="journal article" date="2009" name="Nat. Genet.">
        <title>The genome of the cucumber, Cucumis sativus L.</title>
        <authorList>
            <person name="Huang S."/>
            <person name="Li R."/>
            <person name="Zhang Z."/>
            <person name="Li L."/>
            <person name="Gu X."/>
            <person name="Fan W."/>
            <person name="Lucas W.J."/>
            <person name="Wang X."/>
            <person name="Xie B."/>
            <person name="Ni P."/>
            <person name="Ren Y."/>
            <person name="Zhu H."/>
            <person name="Li J."/>
            <person name="Lin K."/>
            <person name="Jin W."/>
            <person name="Fei Z."/>
            <person name="Li G."/>
            <person name="Staub J."/>
            <person name="Kilian A."/>
            <person name="van der Vossen E.A."/>
            <person name="Wu Y."/>
            <person name="Guo J."/>
            <person name="He J."/>
            <person name="Jia Z."/>
            <person name="Ren Y."/>
            <person name="Tian G."/>
            <person name="Lu Y."/>
            <person name="Ruan J."/>
            <person name="Qian W."/>
            <person name="Wang M."/>
            <person name="Huang Q."/>
            <person name="Li B."/>
            <person name="Xuan Z."/>
            <person name="Cao J."/>
            <person name="Asan"/>
            <person name="Wu Z."/>
            <person name="Zhang J."/>
            <person name="Cai Q."/>
            <person name="Bai Y."/>
            <person name="Zhao B."/>
            <person name="Han Y."/>
            <person name="Li Y."/>
            <person name="Li X."/>
            <person name="Wang S."/>
            <person name="Shi Q."/>
            <person name="Liu S."/>
            <person name="Cho W.K."/>
            <person name="Kim J.Y."/>
            <person name="Xu Y."/>
            <person name="Heller-Uszynska K."/>
            <person name="Miao H."/>
            <person name="Cheng Z."/>
            <person name="Zhang S."/>
            <person name="Wu J."/>
            <person name="Yang Y."/>
            <person name="Kang H."/>
            <person name="Li M."/>
            <person name="Liang H."/>
            <person name="Ren X."/>
            <person name="Shi Z."/>
            <person name="Wen M."/>
            <person name="Jian M."/>
            <person name="Yang H."/>
            <person name="Zhang G."/>
            <person name="Yang Z."/>
            <person name="Chen R."/>
            <person name="Liu S."/>
            <person name="Li J."/>
            <person name="Ma L."/>
            <person name="Liu H."/>
            <person name="Zhou Y."/>
            <person name="Zhao J."/>
            <person name="Fang X."/>
            <person name="Li G."/>
            <person name="Fang L."/>
            <person name="Li Y."/>
            <person name="Liu D."/>
            <person name="Zheng H."/>
            <person name="Zhang Y."/>
            <person name="Qin N."/>
            <person name="Li Z."/>
            <person name="Yang G."/>
            <person name="Yang S."/>
            <person name="Bolund L."/>
            <person name="Kristiansen K."/>
            <person name="Zheng H."/>
            <person name="Li S."/>
            <person name="Zhang X."/>
            <person name="Yang H."/>
            <person name="Wang J."/>
            <person name="Sun R."/>
            <person name="Zhang B."/>
            <person name="Jiang S."/>
            <person name="Wang J."/>
            <person name="Du Y."/>
            <person name="Li S."/>
        </authorList>
    </citation>
    <scope>NUCLEOTIDE SEQUENCE [LARGE SCALE GENOMIC DNA]</scope>
    <source>
        <strain evidence="4">cv. 9930</strain>
    </source>
</reference>
<feature type="region of interest" description="Disordered" evidence="1">
    <location>
        <begin position="65"/>
        <end position="109"/>
    </location>
</feature>
<reference evidence="3 4" key="3">
    <citation type="journal article" date="2010" name="BMC Genomics">
        <title>Transcriptome sequencing and comparative analysis of cucumber flowers with different sex types.</title>
        <authorList>
            <person name="Guo S."/>
            <person name="Zheng Y."/>
            <person name="Joung J.G."/>
            <person name="Liu S."/>
            <person name="Zhang Z."/>
            <person name="Crasta O.R."/>
            <person name="Sobral B.W."/>
            <person name="Xu Y."/>
            <person name="Huang S."/>
            <person name="Fei Z."/>
        </authorList>
    </citation>
    <scope>NUCLEOTIDE SEQUENCE [LARGE SCALE GENOMIC DNA]</scope>
    <source>
        <strain evidence="4">cv. 9930</strain>
    </source>
</reference>
<sequence length="109" mass="12193">MALRCFPFLFIYLFLFIMSSSTILIMATSRNLLPLPPTTLTNNALPFTQQSSRYLVATTTSTMTHSTLKMPKENQEQTSTMTHSTLQSCMPKGPITWSSPSPKRNGVQC</sequence>
<reference evidence="3 4" key="2">
    <citation type="journal article" date="2009" name="PLoS ONE">
        <title>An integrated genetic and cytogenetic map of the cucumber genome.</title>
        <authorList>
            <person name="Ren Y."/>
            <person name="Zhang Z."/>
            <person name="Liu J."/>
            <person name="Staub J.E."/>
            <person name="Han Y."/>
            <person name="Cheng Z."/>
            <person name="Li X."/>
            <person name="Lu J."/>
            <person name="Miao H."/>
            <person name="Kang H."/>
            <person name="Xie B."/>
            <person name="Gu X."/>
            <person name="Wang X."/>
            <person name="Du Y."/>
            <person name="Jin W."/>
            <person name="Huang S."/>
        </authorList>
    </citation>
    <scope>NUCLEOTIDE SEQUENCE [LARGE SCALE GENOMIC DNA]</scope>
    <source>
        <strain evidence="4">cv. 9930</strain>
    </source>
</reference>